<accession>A0AAV9ASL0</accession>
<name>A0AAV9ASL0_ACOGR</name>
<dbReference type="PROSITE" id="PS50985">
    <property type="entry name" value="GRAS"/>
    <property type="match status" value="1"/>
</dbReference>
<feature type="region of interest" description="VHIID" evidence="3">
    <location>
        <begin position="178"/>
        <end position="243"/>
    </location>
</feature>
<reference evidence="5" key="1">
    <citation type="journal article" date="2023" name="Nat. Commun.">
        <title>Diploid and tetraploid genomes of Acorus and the evolution of monocots.</title>
        <authorList>
            <person name="Ma L."/>
            <person name="Liu K.W."/>
            <person name="Li Z."/>
            <person name="Hsiao Y.Y."/>
            <person name="Qi Y."/>
            <person name="Fu T."/>
            <person name="Tang G.D."/>
            <person name="Zhang D."/>
            <person name="Sun W.H."/>
            <person name="Liu D.K."/>
            <person name="Li Y."/>
            <person name="Chen G.Z."/>
            <person name="Liu X.D."/>
            <person name="Liao X.Y."/>
            <person name="Jiang Y.T."/>
            <person name="Yu X."/>
            <person name="Hao Y."/>
            <person name="Huang J."/>
            <person name="Zhao X.W."/>
            <person name="Ke S."/>
            <person name="Chen Y.Y."/>
            <person name="Wu W.L."/>
            <person name="Hsu J.L."/>
            <person name="Lin Y.F."/>
            <person name="Huang M.D."/>
            <person name="Li C.Y."/>
            <person name="Huang L."/>
            <person name="Wang Z.W."/>
            <person name="Zhao X."/>
            <person name="Zhong W.Y."/>
            <person name="Peng D.H."/>
            <person name="Ahmad S."/>
            <person name="Lan S."/>
            <person name="Zhang J.S."/>
            <person name="Tsai W.C."/>
            <person name="Van de Peer Y."/>
            <person name="Liu Z.J."/>
        </authorList>
    </citation>
    <scope>NUCLEOTIDE SEQUENCE</scope>
    <source>
        <strain evidence="5">SCP</strain>
    </source>
</reference>
<evidence type="ECO:0000313" key="6">
    <source>
        <dbReference type="Proteomes" id="UP001179952"/>
    </source>
</evidence>
<keyword evidence="2" id="KW-0804">Transcription</keyword>
<dbReference type="Pfam" id="PF03478">
    <property type="entry name" value="Beta-prop_KIB1-4"/>
    <property type="match status" value="1"/>
</dbReference>
<dbReference type="InterPro" id="IPR005174">
    <property type="entry name" value="KIB1-4_b-propeller"/>
</dbReference>
<comment type="caution">
    <text evidence="3">Lacks conserved residue(s) required for the propagation of feature annotation.</text>
</comment>
<dbReference type="Pfam" id="PF03514">
    <property type="entry name" value="GRAS"/>
    <property type="match status" value="1"/>
</dbReference>
<evidence type="ECO:0000256" key="1">
    <source>
        <dbReference type="ARBA" id="ARBA00023015"/>
    </source>
</evidence>
<comment type="caution">
    <text evidence="5">The sequence shown here is derived from an EMBL/GenBank/DDBJ whole genome shotgun (WGS) entry which is preliminary data.</text>
</comment>
<feature type="short sequence motif" description="VHIID" evidence="3">
    <location>
        <begin position="209"/>
        <end position="213"/>
    </location>
</feature>
<feature type="domain" description="KIB1-4 beta-propeller" evidence="4">
    <location>
        <begin position="527"/>
        <end position="761"/>
    </location>
</feature>
<dbReference type="PANTHER" id="PTHR31636">
    <property type="entry name" value="OSJNBA0084A10.13 PROTEIN-RELATED"/>
    <property type="match status" value="1"/>
</dbReference>
<dbReference type="InterPro" id="IPR005202">
    <property type="entry name" value="TF_GRAS"/>
</dbReference>
<feature type="region of interest" description="SAW" evidence="3">
    <location>
        <begin position="386"/>
        <end position="468"/>
    </location>
</feature>
<evidence type="ECO:0000313" key="5">
    <source>
        <dbReference type="EMBL" id="KAK1266901.1"/>
    </source>
</evidence>
<keyword evidence="1" id="KW-0805">Transcription regulation</keyword>
<sequence length="819" mass="92856">MKGEFEVHGALDLFQPHDHWDYLPHHVLGSSTSSSKPNIEQFDLSDWVQRVEEHLSEDLHPDPNIAEVAFSIESLPQMDHFIPQTKCAKRDNNVEDLDDKNVSLITLLLECAVSISLDQLEEANKKLLELSQMASPYAFSCAERIVAYFTQAMSSRVMNSWLGMFSPINNPKPILNAFQAFNTISPFIKFSHFTSNQAILEAFQGRARVHIIDLDIMQGLQWPALFHILATRAGGPPHVRLTGFGVSMESLNDTGRRLSQFARRLGMLFEYYPIARNFGEVDPSVVVGRRGGEAVAVHWARHSLYDMAGPDWKAMGVLEAVAPRVITLVEQEISPRGGSFLDRFVGCLHYYSTMFDSLGATLPVDDTNRHQVEHCLLAREINNILAVGGPARSGEEKFGEWRVELGRRGFVQVPMSANSMAQAQLILNMFPGGSQGYTVFEGDGMLRKPNEVKNHNNSKKNRTKADWGGISRDLLECITNRLSLRDYIRFRAVCHEWSYATIKFNRPFLFLGRKIHSNKRFIHDPLDAKTYEIDRPEFCTNYLLGSSHGWLILGSFKRRQLSLLNPFSGECVVLPPLEKEISICEIWETVALSSPPTSPNCVVLVVQAFLKRILYCRIGDDKWDQIEANLLRQFCSPQAISHTGIFYVLSSKGLIHIDVITKQLKMIALPQSLSSDYQDCHVPYMVESRGEILLVIVKHTRYENYCLGVGFEVFKMDHSSGNLRWERMEGLGGRAIFLEHGSAVCVDSSEAGCRGDCIFYTRRLGKRLWNIFDMEGKKVEPGPSPYMEYKKNYIERVWCVPNKFDLMDVSGLIRLKSNN</sequence>
<dbReference type="AlphaFoldDB" id="A0AAV9ASL0"/>
<organism evidence="5 6">
    <name type="scientific">Acorus gramineus</name>
    <name type="common">Dwarf sweet flag</name>
    <dbReference type="NCBI Taxonomy" id="55184"/>
    <lineage>
        <taxon>Eukaryota</taxon>
        <taxon>Viridiplantae</taxon>
        <taxon>Streptophyta</taxon>
        <taxon>Embryophyta</taxon>
        <taxon>Tracheophyta</taxon>
        <taxon>Spermatophyta</taxon>
        <taxon>Magnoliopsida</taxon>
        <taxon>Liliopsida</taxon>
        <taxon>Acoraceae</taxon>
        <taxon>Acorus</taxon>
    </lineage>
</organism>
<dbReference type="Proteomes" id="UP001179952">
    <property type="component" value="Unassembled WGS sequence"/>
</dbReference>
<comment type="similarity">
    <text evidence="3">Belongs to the GRAS family.</text>
</comment>
<feature type="region of interest" description="Leucine repeat II (LRII)" evidence="3">
    <location>
        <begin position="253"/>
        <end position="285"/>
    </location>
</feature>
<reference evidence="5" key="2">
    <citation type="submission" date="2023-06" db="EMBL/GenBank/DDBJ databases">
        <authorList>
            <person name="Ma L."/>
            <person name="Liu K.-W."/>
            <person name="Li Z."/>
            <person name="Hsiao Y.-Y."/>
            <person name="Qi Y."/>
            <person name="Fu T."/>
            <person name="Tang G."/>
            <person name="Zhang D."/>
            <person name="Sun W.-H."/>
            <person name="Liu D.-K."/>
            <person name="Li Y."/>
            <person name="Chen G.-Z."/>
            <person name="Liu X.-D."/>
            <person name="Liao X.-Y."/>
            <person name="Jiang Y.-T."/>
            <person name="Yu X."/>
            <person name="Hao Y."/>
            <person name="Huang J."/>
            <person name="Zhao X.-W."/>
            <person name="Ke S."/>
            <person name="Chen Y.-Y."/>
            <person name="Wu W.-L."/>
            <person name="Hsu J.-L."/>
            <person name="Lin Y.-F."/>
            <person name="Huang M.-D."/>
            <person name="Li C.-Y."/>
            <person name="Huang L."/>
            <person name="Wang Z.-W."/>
            <person name="Zhao X."/>
            <person name="Zhong W.-Y."/>
            <person name="Peng D.-H."/>
            <person name="Ahmad S."/>
            <person name="Lan S."/>
            <person name="Zhang J.-S."/>
            <person name="Tsai W.-C."/>
            <person name="Van De Peer Y."/>
            <person name="Liu Z.-J."/>
        </authorList>
    </citation>
    <scope>NUCLEOTIDE SEQUENCE</scope>
    <source>
        <strain evidence="5">SCP</strain>
        <tissue evidence="5">Leaves</tissue>
    </source>
</reference>
<evidence type="ECO:0000256" key="3">
    <source>
        <dbReference type="PROSITE-ProRule" id="PRU01191"/>
    </source>
</evidence>
<protein>
    <submittedName>
        <fullName evidence="5">Protein SCARECROW 1</fullName>
    </submittedName>
</protein>
<evidence type="ECO:0000259" key="4">
    <source>
        <dbReference type="Pfam" id="PF03478"/>
    </source>
</evidence>
<keyword evidence="6" id="KW-1185">Reference proteome</keyword>
<dbReference type="EMBL" id="JAUJYN010000007">
    <property type="protein sequence ID" value="KAK1266901.1"/>
    <property type="molecule type" value="Genomic_DNA"/>
</dbReference>
<evidence type="ECO:0000256" key="2">
    <source>
        <dbReference type="ARBA" id="ARBA00023163"/>
    </source>
</evidence>
<proteinExistence type="inferred from homology"/>
<gene>
    <name evidence="5" type="ORF">QJS04_geneDACA015264</name>
</gene>